<reference evidence="1" key="1">
    <citation type="journal article" date="2021" name="Environ. Microbiol.">
        <title>Gene family expansions and transcriptome signatures uncover fungal adaptations to wood decay.</title>
        <authorList>
            <person name="Hage H."/>
            <person name="Miyauchi S."/>
            <person name="Viragh M."/>
            <person name="Drula E."/>
            <person name="Min B."/>
            <person name="Chaduli D."/>
            <person name="Navarro D."/>
            <person name="Favel A."/>
            <person name="Norest M."/>
            <person name="Lesage-Meessen L."/>
            <person name="Balint B."/>
            <person name="Merenyi Z."/>
            <person name="de Eugenio L."/>
            <person name="Morin E."/>
            <person name="Martinez A.T."/>
            <person name="Baldrian P."/>
            <person name="Stursova M."/>
            <person name="Martinez M.J."/>
            <person name="Novotny C."/>
            <person name="Magnuson J.K."/>
            <person name="Spatafora J.W."/>
            <person name="Maurice S."/>
            <person name="Pangilinan J."/>
            <person name="Andreopoulos W."/>
            <person name="LaButti K."/>
            <person name="Hundley H."/>
            <person name="Na H."/>
            <person name="Kuo A."/>
            <person name="Barry K."/>
            <person name="Lipzen A."/>
            <person name="Henrissat B."/>
            <person name="Riley R."/>
            <person name="Ahrendt S."/>
            <person name="Nagy L.G."/>
            <person name="Grigoriev I.V."/>
            <person name="Martin F."/>
            <person name="Rosso M.N."/>
        </authorList>
    </citation>
    <scope>NUCLEOTIDE SEQUENCE</scope>
    <source>
        <strain evidence="1">CBS 384.51</strain>
    </source>
</reference>
<accession>A0ACB8TQH9</accession>
<dbReference type="EMBL" id="MU274945">
    <property type="protein sequence ID" value="KAI0084229.1"/>
    <property type="molecule type" value="Genomic_DNA"/>
</dbReference>
<organism evidence="1 2">
    <name type="scientific">Irpex rosettiformis</name>
    <dbReference type="NCBI Taxonomy" id="378272"/>
    <lineage>
        <taxon>Eukaryota</taxon>
        <taxon>Fungi</taxon>
        <taxon>Dikarya</taxon>
        <taxon>Basidiomycota</taxon>
        <taxon>Agaricomycotina</taxon>
        <taxon>Agaricomycetes</taxon>
        <taxon>Polyporales</taxon>
        <taxon>Irpicaceae</taxon>
        <taxon>Irpex</taxon>
    </lineage>
</organism>
<sequence>MCESRCVLSRGTICSFLIWILPIRLFSSSSHCTVSSTSFRRVLVKLLSTVVRLVATGLSTVHLNPTSKYHIDPGVTQGYALDCTVTMVYLLLDWLSLRDAFWFL</sequence>
<protein>
    <submittedName>
        <fullName evidence="1">Uncharacterized protein</fullName>
    </submittedName>
</protein>
<keyword evidence="2" id="KW-1185">Reference proteome</keyword>
<name>A0ACB8TQH9_9APHY</name>
<evidence type="ECO:0000313" key="1">
    <source>
        <dbReference type="EMBL" id="KAI0084229.1"/>
    </source>
</evidence>
<comment type="caution">
    <text evidence="1">The sequence shown here is derived from an EMBL/GenBank/DDBJ whole genome shotgun (WGS) entry which is preliminary data.</text>
</comment>
<gene>
    <name evidence="1" type="ORF">BDY19DRAFT_547295</name>
</gene>
<dbReference type="Proteomes" id="UP001055072">
    <property type="component" value="Unassembled WGS sequence"/>
</dbReference>
<evidence type="ECO:0000313" key="2">
    <source>
        <dbReference type="Proteomes" id="UP001055072"/>
    </source>
</evidence>
<proteinExistence type="predicted"/>